<gene>
    <name evidence="3" type="ORF">QUG98_03080</name>
</gene>
<dbReference type="InterPro" id="IPR053150">
    <property type="entry name" value="Teicoplanin_resist-assoc"/>
</dbReference>
<name>A0ABT7TEX1_9MICO</name>
<feature type="transmembrane region" description="Helical" evidence="1">
    <location>
        <begin position="232"/>
        <end position="251"/>
    </location>
</feature>
<dbReference type="Proteomes" id="UP001235720">
    <property type="component" value="Unassembled WGS sequence"/>
</dbReference>
<evidence type="ECO:0000256" key="1">
    <source>
        <dbReference type="SAM" id="Phobius"/>
    </source>
</evidence>
<dbReference type="Pfam" id="PF04892">
    <property type="entry name" value="VanZ"/>
    <property type="match status" value="1"/>
</dbReference>
<feature type="transmembrane region" description="Helical" evidence="1">
    <location>
        <begin position="120"/>
        <end position="138"/>
    </location>
</feature>
<dbReference type="PANTHER" id="PTHR36834">
    <property type="entry name" value="MEMBRANE PROTEIN-RELATED"/>
    <property type="match status" value="1"/>
</dbReference>
<keyword evidence="1" id="KW-0472">Membrane</keyword>
<dbReference type="PANTHER" id="PTHR36834:SF1">
    <property type="entry name" value="INTEGRAL MEMBRANE PROTEIN"/>
    <property type="match status" value="1"/>
</dbReference>
<dbReference type="RefSeq" id="WP_289469151.1">
    <property type="nucleotide sequence ID" value="NZ_JAUCMM010000001.1"/>
</dbReference>
<sequence>MDTATRTTIVRSGMIAAVVLVGAVLFVPGLADRVRSALLHVVGALRALGHGTLALGDGFVTAIGVTLVTALLPVLLAGASRASRPEGVRRRALVSAVVVLVVAGALAAQSSTPGGRFRSVALAGLVGVAIGSLADAALHARHRAAHASGRSRRVAWTLAAVYALLVVLVATAGSPVDGGIHPLLVRAIAVGQRLGAPGWLGYDAVEFTANVVFFVPFGFFVLLLFGARAWWVGMLGGFLASCAIETVQALFLPARFASVDDVVANTSGAVLGVLVGVVVLGRARVSAAHGLPRDAA</sequence>
<feature type="transmembrane region" description="Helical" evidence="1">
    <location>
        <begin position="91"/>
        <end position="108"/>
    </location>
</feature>
<proteinExistence type="predicted"/>
<feature type="transmembrane region" description="Helical" evidence="1">
    <location>
        <begin position="263"/>
        <end position="283"/>
    </location>
</feature>
<keyword evidence="1" id="KW-1133">Transmembrane helix</keyword>
<comment type="caution">
    <text evidence="3">The sequence shown here is derived from an EMBL/GenBank/DDBJ whole genome shotgun (WGS) entry which is preliminary data.</text>
</comment>
<protein>
    <submittedName>
        <fullName evidence="3">VanZ family protein</fullName>
    </submittedName>
</protein>
<organism evidence="3 4">
    <name type="scientific">Curtobacterium subtropicum</name>
    <dbReference type="NCBI Taxonomy" id="3055138"/>
    <lineage>
        <taxon>Bacteria</taxon>
        <taxon>Bacillati</taxon>
        <taxon>Actinomycetota</taxon>
        <taxon>Actinomycetes</taxon>
        <taxon>Micrococcales</taxon>
        <taxon>Microbacteriaceae</taxon>
        <taxon>Curtobacterium</taxon>
    </lineage>
</organism>
<dbReference type="EMBL" id="JAUCMM010000001">
    <property type="protein sequence ID" value="MDM7887429.1"/>
    <property type="molecule type" value="Genomic_DNA"/>
</dbReference>
<evidence type="ECO:0000313" key="3">
    <source>
        <dbReference type="EMBL" id="MDM7887429.1"/>
    </source>
</evidence>
<feature type="transmembrane region" description="Helical" evidence="1">
    <location>
        <begin position="55"/>
        <end position="79"/>
    </location>
</feature>
<reference evidence="3 4" key="1">
    <citation type="submission" date="2023-06" db="EMBL/GenBank/DDBJ databases">
        <authorList>
            <person name="Feng G."/>
            <person name="Li J."/>
            <person name="Zhu H."/>
        </authorList>
    </citation>
    <scope>NUCLEOTIDE SEQUENCE [LARGE SCALE GENOMIC DNA]</scope>
    <source>
        <strain evidence="3 4">RHCJP20</strain>
    </source>
</reference>
<keyword evidence="4" id="KW-1185">Reference proteome</keyword>
<dbReference type="InterPro" id="IPR006976">
    <property type="entry name" value="VanZ-like"/>
</dbReference>
<accession>A0ABT7TEX1</accession>
<feature type="transmembrane region" description="Helical" evidence="1">
    <location>
        <begin position="154"/>
        <end position="173"/>
    </location>
</feature>
<evidence type="ECO:0000259" key="2">
    <source>
        <dbReference type="Pfam" id="PF04892"/>
    </source>
</evidence>
<evidence type="ECO:0000313" key="4">
    <source>
        <dbReference type="Proteomes" id="UP001235720"/>
    </source>
</evidence>
<keyword evidence="1" id="KW-0812">Transmembrane</keyword>
<feature type="domain" description="VanZ-like" evidence="2">
    <location>
        <begin position="206"/>
        <end position="277"/>
    </location>
</feature>
<feature type="transmembrane region" description="Helical" evidence="1">
    <location>
        <begin position="207"/>
        <end position="225"/>
    </location>
</feature>